<dbReference type="InterPro" id="IPR038508">
    <property type="entry name" value="ArfGAP_dom_sf"/>
</dbReference>
<sequence length="1501" mass="167759">MAEEVGATLPVAEWLRALHLEQYAGHFEQYGLMRAADCWGLNDGQLLHMGVTMPGHRRRILSGLQRAYATASEEPRGPAPAPAPRGPPRPVPAKRHVFRSAPAPVPAPAPDLSLALAPAPALAPSLATAMVPTLAPGPALASSPVLASVSVSVPAPVQTPTLVPSAFAPPIPPRRSCRPPAPFAPPEPGPSRDPMLPPLPAKRHQVEARAPCIPPRSGPPKPLVSLPTEEEKSLEPELDATLSPISQIPSQPPPLTLSAPEIPPKPSHLLPELDDSDYDELPEEGPPAPSPSPVMVNKEEPSLQDVPRTVSVASLLSEGDELEEDLHYYEDIPNGIWDDVGLRSPSLSSIPAPEVPLNPMEGPPWTSTPSTPVIKVGWLDKNPPQGPHISYTARSYIYQKRWVRLDSDYLRYFDSDKDAYSKRFIPVSSISRVSGVSDQKFEVITHNRTFVFRAESDAERKDWMQALQQAVEEQQGRARLSKASPLEPHCPGIPDHTGSLELRGVKSKLYVVVAGDKVLLYKNLEEYQMGIGITFIDMSVGNVKDSDRRSFDLTTPYRIFSFSAESELEKAEWLEAMQGAIAEALSTMDVAEQIWVDASNRLCADCGAPHPDWASINLCLVICKRCAGEHRWLGPSVSKVRSLKMDRKVWTEDLIELFHHLGNESGKRFWAANVPPSEALHPSSSPEDRRHHLEAKYREGKYRRYHRFFGKQEELDKALCVAVTTTDLEETQALLGCGAAINCFSGDPAAPTPLAVARQAGQRLQMEFLRNNQTSEMPRLDPVSIVEKHYSVIQPTVSHSGFLFKTASVAKPLQERRAREEFSRRWCVLSDGVLSYYENERAVVPNGEIRASEIVCLAIPPSDTHGFDSTFEVYTETERMYLFASESPDLAREWVKCIAKAFVPPHAEELLCRDFERLGRLSYKAGLSLQRTQEGWFALAGSELRAVFEDSPSEEALQLRKLQELSIEGDKEVLVLVERGRTLYIQGERKLDFSGWLGAIQKAAASSGDTLSEQQLGDSDIPVIVYRCIDYITQCGLTSEGIYRKCGQTSKTQRVLENLRRDARSVRLKEGEQHVDDVSSALKRFLRDLPDGLFTRTQRCAWLDTAAIENEEEKISRYQELLGLLPPVNRATAKALISHLYCVQCFSETNQMNTHNLAIVFGPTLFQTDGQDYKAGRVVEDLIDHYVRVFNVDEQELRKQREEITAIVKMRVAGSASGTQHAGDFICTVYLEKKATETEQHVKIPASMTAQELTMEILDRRNVRIKEKDYWTCFEVSEREEAERPLHYTEKVLPILHSLGTDSHLVVKKYLAMEAMLMYLASKVGDTKHGMMKFREDRSLLGLGLSTGSFHDRYFMLNGSCLRLFKEIRNLKQHGGGLENSHKPEKEWPIKSLKVYLGVKKKLRPPTCWGLTVVHETEKHERQQWYLCCDTQMELREWFATFFLVQHGGTVWPSEPSRVVRPVPESRLGSVSLIPLRGSENEMRRSVAAFTSDLLSAQSPP</sequence>
<dbReference type="InterPro" id="IPR001849">
    <property type="entry name" value="PH_domain"/>
</dbReference>
<dbReference type="Pfam" id="PF00788">
    <property type="entry name" value="RA"/>
    <property type="match status" value="1"/>
</dbReference>
<feature type="domain" description="PH" evidence="8">
    <location>
        <begin position="493"/>
        <end position="582"/>
    </location>
</feature>
<dbReference type="PANTHER" id="PTHR45899:SF3">
    <property type="entry name" value="ARF-GAP WITH RHO-GAP DOMAIN, ANK REPEAT AND PH DOMAIN-CONTAINING PROTEIN 1"/>
    <property type="match status" value="1"/>
</dbReference>
<dbReference type="GO" id="GO:0005769">
    <property type="term" value="C:early endosome"/>
    <property type="evidence" value="ECO:0007669"/>
    <property type="project" value="Ensembl"/>
</dbReference>
<keyword evidence="2" id="KW-0343">GTPase activation</keyword>
<dbReference type="FunFam" id="3.10.20.90:FF:000136">
    <property type="entry name" value="Arf-GAP with Rho-GAP domain, ANK repeat and PH domain-containing protein 1"/>
    <property type="match status" value="1"/>
</dbReference>
<dbReference type="SMART" id="SM00454">
    <property type="entry name" value="SAM"/>
    <property type="match status" value="1"/>
</dbReference>
<evidence type="ECO:0000313" key="15">
    <source>
        <dbReference type="RefSeq" id="XP_020845277.1"/>
    </source>
</evidence>
<dbReference type="FunFam" id="2.30.29.30:FF:000173">
    <property type="entry name" value="Arf-GAP with Rho-GAP domain, ANK repeat and PH domain-containing protein 1"/>
    <property type="match status" value="1"/>
</dbReference>
<dbReference type="SUPFAM" id="SSF48350">
    <property type="entry name" value="GTPase activation domain, GAP"/>
    <property type="match status" value="1"/>
</dbReference>
<dbReference type="GO" id="GO:0005654">
    <property type="term" value="C:nucleoplasm"/>
    <property type="evidence" value="ECO:0007669"/>
    <property type="project" value="Ensembl"/>
</dbReference>
<keyword evidence="6" id="KW-0479">Metal-binding</keyword>
<evidence type="ECO:0000256" key="5">
    <source>
        <dbReference type="ARBA" id="ARBA00022737"/>
    </source>
</evidence>
<dbReference type="InterPro" id="IPR000198">
    <property type="entry name" value="RhoGAP_dom"/>
</dbReference>
<dbReference type="PROSITE" id="PS50200">
    <property type="entry name" value="RA"/>
    <property type="match status" value="1"/>
</dbReference>
<evidence type="ECO:0000313" key="14">
    <source>
        <dbReference type="RefSeq" id="XP_020845276.1"/>
    </source>
</evidence>
<dbReference type="CDD" id="cd13256">
    <property type="entry name" value="PH3_ARAP"/>
    <property type="match status" value="1"/>
</dbReference>
<dbReference type="FunFam" id="2.30.29.30:FF:000181">
    <property type="entry name" value="Arf-GAP with Rho-GAP domain, ANK repeat and PH domain-containing protein 1"/>
    <property type="match status" value="1"/>
</dbReference>
<dbReference type="KEGG" id="pcw:110210609"/>
<dbReference type="GeneTree" id="ENSGT00940000157424"/>
<feature type="compositionally biased region" description="Pro residues" evidence="7">
    <location>
        <begin position="167"/>
        <end position="200"/>
    </location>
</feature>
<evidence type="ECO:0000259" key="8">
    <source>
        <dbReference type="PROSITE" id="PS50003"/>
    </source>
</evidence>
<dbReference type="GO" id="GO:0045124">
    <property type="term" value="P:regulation of bone resorption"/>
    <property type="evidence" value="ECO:0007669"/>
    <property type="project" value="Ensembl"/>
</dbReference>
<feature type="compositionally biased region" description="Pro residues" evidence="7">
    <location>
        <begin position="250"/>
        <end position="266"/>
    </location>
</feature>
<feature type="domain" description="PH" evidence="8">
    <location>
        <begin position="796"/>
        <end position="903"/>
    </location>
</feature>
<evidence type="ECO:0000313" key="13">
    <source>
        <dbReference type="Proteomes" id="UP000515140"/>
    </source>
</evidence>
<evidence type="ECO:0000256" key="7">
    <source>
        <dbReference type="SAM" id="MobiDB-lite"/>
    </source>
</evidence>
<dbReference type="RefSeq" id="XP_020845277.1">
    <property type="nucleotide sequence ID" value="XM_020989618.1"/>
</dbReference>
<dbReference type="Gene3D" id="1.10.555.10">
    <property type="entry name" value="Rho GTPase activation protein"/>
    <property type="match status" value="1"/>
</dbReference>
<keyword evidence="13" id="KW-1185">Reference proteome</keyword>
<dbReference type="PANTHER" id="PTHR45899">
    <property type="entry name" value="RHO GTPASE ACTIVATING PROTEIN AT 15B, ISOFORM C"/>
    <property type="match status" value="1"/>
</dbReference>
<evidence type="ECO:0000259" key="9">
    <source>
        <dbReference type="PROSITE" id="PS50105"/>
    </source>
</evidence>
<evidence type="ECO:0000256" key="1">
    <source>
        <dbReference type="ARBA" id="ARBA00004496"/>
    </source>
</evidence>
<dbReference type="GO" id="GO:0008270">
    <property type="term" value="F:zinc ion binding"/>
    <property type="evidence" value="ECO:0007669"/>
    <property type="project" value="UniProtKB-KW"/>
</dbReference>
<dbReference type="PROSITE" id="PS50115">
    <property type="entry name" value="ARFGAP"/>
    <property type="match status" value="1"/>
</dbReference>
<dbReference type="Proteomes" id="UP000515140">
    <property type="component" value="Unplaced"/>
</dbReference>
<evidence type="ECO:0000259" key="10">
    <source>
        <dbReference type="PROSITE" id="PS50115"/>
    </source>
</evidence>
<name>A0A6P5KLD7_PHACI</name>
<feature type="domain" description="PH" evidence="8">
    <location>
        <begin position="1325"/>
        <end position="1447"/>
    </location>
</feature>
<dbReference type="FunFam" id="2.30.29.30:FF:000170">
    <property type="entry name" value="Arf-GAP with Rho-GAP domain, ANK repeat and PH domain-containing protein 1"/>
    <property type="match status" value="1"/>
</dbReference>
<dbReference type="InterPro" id="IPR001164">
    <property type="entry name" value="ArfGAP_dom"/>
</dbReference>
<proteinExistence type="predicted"/>
<organism evidence="13 14">
    <name type="scientific">Phascolarctos cinereus</name>
    <name type="common">Koala</name>
    <dbReference type="NCBI Taxonomy" id="38626"/>
    <lineage>
        <taxon>Eukaryota</taxon>
        <taxon>Metazoa</taxon>
        <taxon>Chordata</taxon>
        <taxon>Craniata</taxon>
        <taxon>Vertebrata</taxon>
        <taxon>Euteleostomi</taxon>
        <taxon>Mammalia</taxon>
        <taxon>Metatheria</taxon>
        <taxon>Diprotodontia</taxon>
        <taxon>Phascolarctidae</taxon>
        <taxon>Phascolarctos</taxon>
    </lineage>
</organism>
<dbReference type="GO" id="GO:0051491">
    <property type="term" value="P:positive regulation of filopodium assembly"/>
    <property type="evidence" value="ECO:0007669"/>
    <property type="project" value="Ensembl"/>
</dbReference>
<dbReference type="InterPro" id="IPR008936">
    <property type="entry name" value="Rho_GTPase_activation_prot"/>
</dbReference>
<dbReference type="PROSITE" id="PS50238">
    <property type="entry name" value="RHOGAP"/>
    <property type="match status" value="1"/>
</dbReference>
<dbReference type="SMART" id="SM00324">
    <property type="entry name" value="RhoGAP"/>
    <property type="match status" value="1"/>
</dbReference>
<dbReference type="InterPro" id="IPR052227">
    <property type="entry name" value="Arf-Rho-GAP_ANK-PH_domain"/>
</dbReference>
<gene>
    <name evidence="14 15" type="primary">ARAP1</name>
</gene>
<dbReference type="PRINTS" id="PR00405">
    <property type="entry name" value="REVINTRACTNG"/>
</dbReference>
<evidence type="ECO:0000259" key="11">
    <source>
        <dbReference type="PROSITE" id="PS50200"/>
    </source>
</evidence>
<dbReference type="SMART" id="SM00233">
    <property type="entry name" value="PH"/>
    <property type="match status" value="5"/>
</dbReference>
<keyword evidence="3" id="KW-0963">Cytoplasm</keyword>
<dbReference type="Pfam" id="PF01412">
    <property type="entry name" value="ArfGap"/>
    <property type="match status" value="1"/>
</dbReference>
<feature type="domain" description="SAM" evidence="9">
    <location>
        <begin position="11"/>
        <end position="70"/>
    </location>
</feature>
<dbReference type="GO" id="GO:0005096">
    <property type="term" value="F:GTPase activator activity"/>
    <property type="evidence" value="ECO:0007669"/>
    <property type="project" value="UniProtKB-KW"/>
</dbReference>
<evidence type="ECO:0000256" key="6">
    <source>
        <dbReference type="PROSITE-ProRule" id="PRU00288"/>
    </source>
</evidence>
<dbReference type="GO" id="GO:0002102">
    <property type="term" value="C:podosome"/>
    <property type="evidence" value="ECO:0007669"/>
    <property type="project" value="Ensembl"/>
</dbReference>
<feature type="domain" description="Arf-GAP" evidence="10">
    <location>
        <begin position="579"/>
        <end position="702"/>
    </location>
</feature>
<dbReference type="CDD" id="cd13259">
    <property type="entry name" value="PH5_ARAP"/>
    <property type="match status" value="1"/>
</dbReference>
<dbReference type="SUPFAM" id="SSF47769">
    <property type="entry name" value="SAM/Pointed domain"/>
    <property type="match status" value="1"/>
</dbReference>
<keyword evidence="4" id="KW-0597">Phosphoprotein</keyword>
<dbReference type="SMART" id="SM00105">
    <property type="entry name" value="ArfGap"/>
    <property type="match status" value="1"/>
</dbReference>
<evidence type="ECO:0000256" key="2">
    <source>
        <dbReference type="ARBA" id="ARBA00022468"/>
    </source>
</evidence>
<dbReference type="GO" id="GO:0005547">
    <property type="term" value="F:phosphatidylinositol-3,4,5-trisphosphate binding"/>
    <property type="evidence" value="ECO:0007669"/>
    <property type="project" value="Ensembl"/>
</dbReference>
<feature type="region of interest" description="Disordered" evidence="7">
    <location>
        <begin position="67"/>
        <end position="94"/>
    </location>
</feature>
<dbReference type="PROSITE" id="PS50003">
    <property type="entry name" value="PH_DOMAIN"/>
    <property type="match status" value="5"/>
</dbReference>
<feature type="domain" description="Rho-GAP" evidence="12">
    <location>
        <begin position="1009"/>
        <end position="1190"/>
    </location>
</feature>
<dbReference type="GO" id="GO:0005802">
    <property type="term" value="C:trans-Golgi network"/>
    <property type="evidence" value="ECO:0007669"/>
    <property type="project" value="TreeGrafter"/>
</dbReference>
<dbReference type="SUPFAM" id="SSF50729">
    <property type="entry name" value="PH domain-like"/>
    <property type="match status" value="5"/>
</dbReference>
<dbReference type="Pfam" id="PF00620">
    <property type="entry name" value="RhoGAP"/>
    <property type="match status" value="1"/>
</dbReference>
<dbReference type="FunFam" id="1.10.220.150:FF:000006">
    <property type="entry name" value="arf-GAP with Rho-GAP domain, ANK repeat and PH domain-containing protein 3"/>
    <property type="match status" value="1"/>
</dbReference>
<dbReference type="Gene3D" id="3.10.20.90">
    <property type="entry name" value="Phosphatidylinositol 3-kinase Catalytic Subunit, Chain A, domain 1"/>
    <property type="match status" value="1"/>
</dbReference>
<dbReference type="GO" id="GO:0005771">
    <property type="term" value="C:multivesicular body"/>
    <property type="evidence" value="ECO:0007669"/>
    <property type="project" value="Ensembl"/>
</dbReference>
<dbReference type="InterPro" id="IPR011993">
    <property type="entry name" value="PH-like_dom_sf"/>
</dbReference>
<feature type="domain" description="PH" evidence="8">
    <location>
        <begin position="914"/>
        <end position="1005"/>
    </location>
</feature>
<dbReference type="FunFam" id="2.30.29.30:FF:000186">
    <property type="entry name" value="Arf-GAP with Rho-GAP domain, ANK repeat and PH domain-containing protein 1"/>
    <property type="match status" value="1"/>
</dbReference>
<evidence type="ECO:0000259" key="12">
    <source>
        <dbReference type="PROSITE" id="PS50238"/>
    </source>
</evidence>
<keyword evidence="6" id="KW-0863">Zinc-finger</keyword>
<dbReference type="Gene3D" id="1.10.150.50">
    <property type="entry name" value="Transcription Factor, Ets-1"/>
    <property type="match status" value="1"/>
</dbReference>
<protein>
    <submittedName>
        <fullName evidence="14 15">Arf-GAP with Rho-GAP domain, ANK repeat and PH domain-containing protein 1 isoform X1</fullName>
    </submittedName>
</protein>
<dbReference type="InterPro" id="IPR001660">
    <property type="entry name" value="SAM"/>
</dbReference>
<dbReference type="CDD" id="cd08837">
    <property type="entry name" value="ArfGap_ARAP"/>
    <property type="match status" value="1"/>
</dbReference>
<dbReference type="Pfam" id="PF00536">
    <property type="entry name" value="SAM_1"/>
    <property type="match status" value="1"/>
</dbReference>
<comment type="subcellular location">
    <subcellularLocation>
        <location evidence="1">Cytoplasm</location>
    </subcellularLocation>
</comment>
<dbReference type="GO" id="GO:0045494">
    <property type="term" value="P:photoreceptor cell maintenance"/>
    <property type="evidence" value="ECO:0007669"/>
    <property type="project" value="Ensembl"/>
</dbReference>
<dbReference type="GO" id="GO:0008360">
    <property type="term" value="P:regulation of cell shape"/>
    <property type="evidence" value="ECO:0007669"/>
    <property type="project" value="Ensembl"/>
</dbReference>
<accession>A0A6P5KLD7</accession>
<dbReference type="InterPro" id="IPR013761">
    <property type="entry name" value="SAM/pointed_sf"/>
</dbReference>
<dbReference type="Pfam" id="PF00169">
    <property type="entry name" value="PH"/>
    <property type="match status" value="3"/>
</dbReference>
<dbReference type="CTD" id="116985"/>
<keyword evidence="5" id="KW-0677">Repeat</keyword>
<dbReference type="GO" id="GO:0007165">
    <property type="term" value="P:signal transduction"/>
    <property type="evidence" value="ECO:0007669"/>
    <property type="project" value="InterPro"/>
</dbReference>
<dbReference type="PROSITE" id="PS50105">
    <property type="entry name" value="SAM_DOMAIN"/>
    <property type="match status" value="1"/>
</dbReference>
<dbReference type="CDD" id="cd04385">
    <property type="entry name" value="RhoGAP_ARAP"/>
    <property type="match status" value="1"/>
</dbReference>
<dbReference type="GO" id="GO:0002090">
    <property type="term" value="P:regulation of receptor internalization"/>
    <property type="evidence" value="ECO:0007669"/>
    <property type="project" value="Ensembl"/>
</dbReference>
<feature type="compositionally biased region" description="Acidic residues" evidence="7">
    <location>
        <begin position="272"/>
        <end position="283"/>
    </location>
</feature>
<dbReference type="InterPro" id="IPR037858">
    <property type="entry name" value="RhoGAP_ARAP"/>
</dbReference>
<keyword evidence="6" id="KW-0862">Zinc</keyword>
<feature type="compositionally biased region" description="Pro residues" evidence="7">
    <location>
        <begin position="212"/>
        <end position="222"/>
    </location>
</feature>
<evidence type="ECO:0000256" key="3">
    <source>
        <dbReference type="ARBA" id="ARBA00022490"/>
    </source>
</evidence>
<dbReference type="GO" id="GO:0051497">
    <property type="term" value="P:negative regulation of stress fiber assembly"/>
    <property type="evidence" value="ECO:0007669"/>
    <property type="project" value="Ensembl"/>
</dbReference>
<dbReference type="GO" id="GO:0050766">
    <property type="term" value="P:positive regulation of phagocytosis"/>
    <property type="evidence" value="ECO:0007669"/>
    <property type="project" value="Ensembl"/>
</dbReference>
<feature type="domain" description="Ras-associating" evidence="11">
    <location>
        <begin position="1223"/>
        <end position="1312"/>
    </location>
</feature>
<feature type="domain" description="PH" evidence="8">
    <location>
        <begin position="372"/>
        <end position="472"/>
    </location>
</feature>
<dbReference type="GeneID" id="110210609"/>
<dbReference type="Gene3D" id="1.10.220.150">
    <property type="entry name" value="Arf GTPase activating protein"/>
    <property type="match status" value="1"/>
</dbReference>
<dbReference type="SUPFAM" id="SSF57863">
    <property type="entry name" value="ArfGap/RecO-like zinc finger"/>
    <property type="match status" value="1"/>
</dbReference>
<dbReference type="FunFam" id="1.10.555.10:FF:000023">
    <property type="entry name" value="Arf-GAP with Rho-GAP domain, ANK repeat and PH domain-containing protein 1"/>
    <property type="match status" value="1"/>
</dbReference>
<reference evidence="14 15" key="1">
    <citation type="submission" date="2025-04" db="UniProtKB">
        <authorList>
            <consortium name="RefSeq"/>
        </authorList>
    </citation>
    <scope>IDENTIFICATION</scope>
    <source>
        <tissue evidence="14 15">Spleen</tissue>
    </source>
</reference>
<dbReference type="GO" id="GO:0019897">
    <property type="term" value="C:extrinsic component of plasma membrane"/>
    <property type="evidence" value="ECO:0007669"/>
    <property type="project" value="Ensembl"/>
</dbReference>
<dbReference type="Gene3D" id="2.30.29.30">
    <property type="entry name" value="Pleckstrin-homology domain (PH domain)/Phosphotyrosine-binding domain (PTB)"/>
    <property type="match status" value="4"/>
</dbReference>
<dbReference type="GO" id="GO:0005829">
    <property type="term" value="C:cytosol"/>
    <property type="evidence" value="ECO:0007669"/>
    <property type="project" value="Ensembl"/>
</dbReference>
<dbReference type="RefSeq" id="XP_020845276.1">
    <property type="nucleotide sequence ID" value="XM_020989617.1"/>
</dbReference>
<dbReference type="CDD" id="cd13253">
    <property type="entry name" value="PH1_ARAP"/>
    <property type="match status" value="1"/>
</dbReference>
<dbReference type="InterPro" id="IPR037278">
    <property type="entry name" value="ARFGAP/RecO"/>
</dbReference>
<evidence type="ECO:0000256" key="4">
    <source>
        <dbReference type="ARBA" id="ARBA00022553"/>
    </source>
</evidence>
<feature type="compositionally biased region" description="Pro residues" evidence="7">
    <location>
        <begin position="77"/>
        <end position="91"/>
    </location>
</feature>
<feature type="region of interest" description="Disordered" evidence="7">
    <location>
        <begin position="160"/>
        <end position="306"/>
    </location>
</feature>
<dbReference type="InterPro" id="IPR000159">
    <property type="entry name" value="RA_dom"/>
</dbReference>